<evidence type="ECO:0000259" key="2">
    <source>
        <dbReference type="Pfam" id="PF01764"/>
    </source>
</evidence>
<feature type="domain" description="Fungal lipase-type" evidence="2">
    <location>
        <begin position="96"/>
        <end position="257"/>
    </location>
</feature>
<proteinExistence type="predicted"/>
<dbReference type="PANTHER" id="PTHR45856:SF25">
    <property type="entry name" value="FUNGAL LIPASE-LIKE DOMAIN-CONTAINING PROTEIN"/>
    <property type="match status" value="1"/>
</dbReference>
<dbReference type="CDD" id="cd00519">
    <property type="entry name" value="Lipase_3"/>
    <property type="match status" value="1"/>
</dbReference>
<dbReference type="EMBL" id="MCFE01000582">
    <property type="protein sequence ID" value="ORX85942.1"/>
    <property type="molecule type" value="Genomic_DNA"/>
</dbReference>
<reference evidence="3 4" key="1">
    <citation type="submission" date="2016-07" db="EMBL/GenBank/DDBJ databases">
        <title>Pervasive Adenine N6-methylation of Active Genes in Fungi.</title>
        <authorList>
            <consortium name="DOE Joint Genome Institute"/>
            <person name="Mondo S.J."/>
            <person name="Dannebaum R.O."/>
            <person name="Kuo R.C."/>
            <person name="Labutti K."/>
            <person name="Haridas S."/>
            <person name="Kuo A."/>
            <person name="Salamov A."/>
            <person name="Ahrendt S.R."/>
            <person name="Lipzen A."/>
            <person name="Sullivan W."/>
            <person name="Andreopoulos W.B."/>
            <person name="Clum A."/>
            <person name="Lindquist E."/>
            <person name="Daum C."/>
            <person name="Ramamoorthy G.K."/>
            <person name="Gryganskyi A."/>
            <person name="Culley D."/>
            <person name="Magnuson J.K."/>
            <person name="James T.Y."/>
            <person name="O'Malley M.A."/>
            <person name="Stajich J.E."/>
            <person name="Spatafora J.W."/>
            <person name="Visel A."/>
            <person name="Grigoriev I.V."/>
        </authorList>
    </citation>
    <scope>NUCLEOTIDE SEQUENCE [LARGE SCALE GENOMIC DNA]</scope>
    <source>
        <strain evidence="3 4">CBS 931.73</strain>
    </source>
</reference>
<dbReference type="SUPFAM" id="SSF53474">
    <property type="entry name" value="alpha/beta-Hydrolases"/>
    <property type="match status" value="1"/>
</dbReference>
<protein>
    <submittedName>
        <fullName evidence="3">Alpha/beta-hydrolase</fullName>
    </submittedName>
</protein>
<feature type="chain" id="PRO_5013163910" evidence="1">
    <location>
        <begin position="20"/>
        <end position="318"/>
    </location>
</feature>
<name>A0A1Y1XJP8_9FUNG</name>
<dbReference type="InParanoid" id="A0A1Y1XJP8"/>
<gene>
    <name evidence="3" type="ORF">K493DRAFT_307157</name>
</gene>
<comment type="caution">
    <text evidence="3">The sequence shown here is derived from an EMBL/GenBank/DDBJ whole genome shotgun (WGS) entry which is preliminary data.</text>
</comment>
<accession>A0A1Y1XJP8</accession>
<feature type="signal peptide" evidence="1">
    <location>
        <begin position="1"/>
        <end position="19"/>
    </location>
</feature>
<evidence type="ECO:0000313" key="4">
    <source>
        <dbReference type="Proteomes" id="UP000193498"/>
    </source>
</evidence>
<dbReference type="OrthoDB" id="426718at2759"/>
<dbReference type="PANTHER" id="PTHR45856">
    <property type="entry name" value="ALPHA/BETA-HYDROLASES SUPERFAMILY PROTEIN"/>
    <property type="match status" value="1"/>
</dbReference>
<evidence type="ECO:0000313" key="3">
    <source>
        <dbReference type="EMBL" id="ORX85942.1"/>
    </source>
</evidence>
<evidence type="ECO:0000256" key="1">
    <source>
        <dbReference type="SAM" id="SignalP"/>
    </source>
</evidence>
<dbReference type="Pfam" id="PF01764">
    <property type="entry name" value="Lipase_3"/>
    <property type="match status" value="1"/>
</dbReference>
<keyword evidence="3" id="KW-0378">Hydrolase</keyword>
<keyword evidence="1" id="KW-0732">Signal</keyword>
<organism evidence="3 4">
    <name type="scientific">Basidiobolus meristosporus CBS 931.73</name>
    <dbReference type="NCBI Taxonomy" id="1314790"/>
    <lineage>
        <taxon>Eukaryota</taxon>
        <taxon>Fungi</taxon>
        <taxon>Fungi incertae sedis</taxon>
        <taxon>Zoopagomycota</taxon>
        <taxon>Entomophthoromycotina</taxon>
        <taxon>Basidiobolomycetes</taxon>
        <taxon>Basidiobolales</taxon>
        <taxon>Basidiobolaceae</taxon>
        <taxon>Basidiobolus</taxon>
    </lineage>
</organism>
<dbReference type="STRING" id="1314790.A0A1Y1XJP8"/>
<dbReference type="Gene3D" id="3.40.50.1820">
    <property type="entry name" value="alpha/beta hydrolase"/>
    <property type="match status" value="1"/>
</dbReference>
<keyword evidence="4" id="KW-1185">Reference proteome</keyword>
<dbReference type="GO" id="GO:0016787">
    <property type="term" value="F:hydrolase activity"/>
    <property type="evidence" value="ECO:0007669"/>
    <property type="project" value="UniProtKB-KW"/>
</dbReference>
<sequence>MKWILLLASLSALHNLAGASTHFKRQEIATLENHELDVLKSHAKYASAAYCPEVKLTNWTCGDHCLGKFTMTSYFTSKISGIAGYMGFNRVEKKIVISFRGTSNLSNWFRNLAMYHNTFVYPTADRSVKVHSGFYKTYQSVEKSIREGLQGILKQLRNETEPYKLVITGHSLGGAVASFCAMDIKRFYLNPESDLCFERDLLIVDRSQIYLHTFGQPRAGNAKFAQLVYNTFGANTTRQTLARVTNKNDPVPRLPPHFGGYLHHPHEIYIKHDQNTIACTDVVEQKVREDPNCIDSVTLPVGLSAHSQFWGITFGYGC</sequence>
<dbReference type="InterPro" id="IPR002921">
    <property type="entry name" value="Fungal_lipase-type"/>
</dbReference>
<dbReference type="Proteomes" id="UP000193498">
    <property type="component" value="Unassembled WGS sequence"/>
</dbReference>
<dbReference type="AlphaFoldDB" id="A0A1Y1XJP8"/>
<dbReference type="InterPro" id="IPR029058">
    <property type="entry name" value="AB_hydrolase_fold"/>
</dbReference>
<dbReference type="InterPro" id="IPR051218">
    <property type="entry name" value="Sec_MonoDiacylglyc_Lipase"/>
</dbReference>
<dbReference type="GO" id="GO:0006629">
    <property type="term" value="P:lipid metabolic process"/>
    <property type="evidence" value="ECO:0007669"/>
    <property type="project" value="InterPro"/>
</dbReference>